<accession>A0A409W547</accession>
<proteinExistence type="predicted"/>
<keyword evidence="3" id="KW-1185">Reference proteome</keyword>
<gene>
    <name evidence="2" type="ORF">CVT26_010525</name>
</gene>
<dbReference type="EMBL" id="NHYE01005394">
    <property type="protein sequence ID" value="PPQ73617.1"/>
    <property type="molecule type" value="Genomic_DNA"/>
</dbReference>
<feature type="compositionally biased region" description="Acidic residues" evidence="1">
    <location>
        <begin position="190"/>
        <end position="208"/>
    </location>
</feature>
<dbReference type="Pfam" id="PF18759">
    <property type="entry name" value="Plavaka"/>
    <property type="match status" value="1"/>
</dbReference>
<dbReference type="STRING" id="231916.A0A409W547"/>
<evidence type="ECO:0000313" key="2">
    <source>
        <dbReference type="EMBL" id="PPQ73617.1"/>
    </source>
</evidence>
<feature type="region of interest" description="Disordered" evidence="1">
    <location>
        <begin position="50"/>
        <end position="70"/>
    </location>
</feature>
<dbReference type="AlphaFoldDB" id="A0A409W547"/>
<name>A0A409W547_9AGAR</name>
<reference evidence="2 3" key="1">
    <citation type="journal article" date="2018" name="Evol. Lett.">
        <title>Horizontal gene cluster transfer increased hallucinogenic mushroom diversity.</title>
        <authorList>
            <person name="Reynolds H.T."/>
            <person name="Vijayakumar V."/>
            <person name="Gluck-Thaler E."/>
            <person name="Korotkin H.B."/>
            <person name="Matheny P.B."/>
            <person name="Slot J.C."/>
        </authorList>
    </citation>
    <scope>NUCLEOTIDE SEQUENCE [LARGE SCALE GENOMIC DNA]</scope>
    <source>
        <strain evidence="2 3">SRW20</strain>
    </source>
</reference>
<feature type="compositionally biased region" description="Basic and acidic residues" evidence="1">
    <location>
        <begin position="59"/>
        <end position="70"/>
    </location>
</feature>
<dbReference type="InParanoid" id="A0A409W547"/>
<feature type="region of interest" description="Disordered" evidence="1">
    <location>
        <begin position="216"/>
        <end position="247"/>
    </location>
</feature>
<comment type="caution">
    <text evidence="2">The sequence shown here is derived from an EMBL/GenBank/DDBJ whole genome shotgun (WGS) entry which is preliminary data.</text>
</comment>
<dbReference type="Proteomes" id="UP000284706">
    <property type="component" value="Unassembled WGS sequence"/>
</dbReference>
<sequence length="1121" mass="126572">MHQSSLNRAWDDGLLTSGGLHEVPIFEFLLGFAQELTFLSPGLRSMEQMGGGDWIEDGGGTRKSREESDDNRSDIDLFFVCQGSSPAMSSRTYHCRGCDSTGFNWRGYVQHVRLSRDELCKHAFTTDFGLRDDANVGLPTKAIPFEGDALGSAADYSADDFGQGLADSDSVGDIAMDFAPSEDGVIAEFEGQDQDISDPADDSDDDGLEREMQAELENAWEPDRPGAPLEAPAEMHDTEEDQHDNNGDLANQVREERASIEGPLIGPPGHGPSPSARLRFTEKHRSSRCGQKLGQHEAVDVRYQAHVNGESNLWAPFKSKMDWEIAKWAKLRGPGSTAFSELLAIDGVFEALGLSYKNADTLNKIIDNNLPGRPRFTRHEVLVDGEALEFFARDIIECIKALWGDADFIVDLIFEPERQYADDTRRVRIYHDMNTGKWWWDIQKKVEADHPGEKCTIIPVIISSDKTQLTQFRNKTAYPVYLTIGNLPKHIRRKPSRQGQVLLAYLPTSKLDHITNKAARRRTLANLFHNCMKFVMKPLEGAGKDGIVMVSGDGAARRCFPIFAAYVGDYPEQVLVTLVKNGDCVVCDIDHDLLEDLDSTGCPRDIDMILDALETLQTDGLRAFVKACAEAGVKAIPNPFWKDLPYVNIYESITPDILHQLYQGLIKHLVLWIRSVCTDAEIDARCRRFPPNHNVRLFLKGLSPLSRITGTEHDQICRILLGLVMDVHLPSNVSNVRLVRTVRAALDFLYLAKYPIHTSETLAKLDEALLAFHANRDVFIDLGVRDHFNIPKLHYMGHYRFFIEQFGTPDNFNTEYTERLHIDLAKDAYRASNHKDEYPQMTAWLDRKEKVLQHDKYVRRRLEVLNDIPPPVKPLPSLILRRTLQMALHPTVRGVRLSTIREAYGATFFEAALSRFVIQYQHPDYNKAQIEAASNVSLPFYKLPVYHRLKFVSHDPYSLDPTAKDVVDSIHVEPASEDRNGKVVPGRFDTAVPFTVGLPITSLGYAVAQVRCIFSLPDAALKTWFPRGAPSKHFAYVEWFTPFSKAVFDPNSRLYRIKRLRVRGEQQASVIPVSLIRQSVHLFPKFGPVAPVHWKSSNVLEEAPMFYVNPFSDRFAYSTLY</sequence>
<feature type="region of interest" description="Disordered" evidence="1">
    <location>
        <begin position="189"/>
        <end position="208"/>
    </location>
</feature>
<evidence type="ECO:0000256" key="1">
    <source>
        <dbReference type="SAM" id="MobiDB-lite"/>
    </source>
</evidence>
<organism evidence="2 3">
    <name type="scientific">Gymnopilus dilepis</name>
    <dbReference type="NCBI Taxonomy" id="231916"/>
    <lineage>
        <taxon>Eukaryota</taxon>
        <taxon>Fungi</taxon>
        <taxon>Dikarya</taxon>
        <taxon>Basidiomycota</taxon>
        <taxon>Agaricomycotina</taxon>
        <taxon>Agaricomycetes</taxon>
        <taxon>Agaricomycetidae</taxon>
        <taxon>Agaricales</taxon>
        <taxon>Agaricineae</taxon>
        <taxon>Hymenogastraceae</taxon>
        <taxon>Gymnopilus</taxon>
    </lineage>
</organism>
<evidence type="ECO:0000313" key="3">
    <source>
        <dbReference type="Proteomes" id="UP000284706"/>
    </source>
</evidence>
<dbReference type="InterPro" id="IPR041078">
    <property type="entry name" value="Plavaka"/>
</dbReference>
<dbReference type="OrthoDB" id="2576233at2759"/>
<protein>
    <submittedName>
        <fullName evidence="2">Uncharacterized protein</fullName>
    </submittedName>
</protein>